<accession>A0A4S1CA59</accession>
<keyword evidence="4" id="KW-1185">Reference proteome</keyword>
<evidence type="ECO:0000256" key="1">
    <source>
        <dbReference type="ARBA" id="ARBA00006464"/>
    </source>
</evidence>
<dbReference type="RefSeq" id="WP_135872472.1">
    <property type="nucleotide sequence ID" value="NZ_SRSC01000005.1"/>
</dbReference>
<comment type="similarity">
    <text evidence="1">Belongs to the bacterial sugar transferase family.</text>
</comment>
<dbReference type="GO" id="GO:0016780">
    <property type="term" value="F:phosphotransferase activity, for other substituted phosphate groups"/>
    <property type="evidence" value="ECO:0007669"/>
    <property type="project" value="TreeGrafter"/>
</dbReference>
<dbReference type="EMBL" id="SRSC01000005">
    <property type="protein sequence ID" value="TGU70171.1"/>
    <property type="molecule type" value="Genomic_DNA"/>
</dbReference>
<dbReference type="PANTHER" id="PTHR30576:SF10">
    <property type="entry name" value="SLL5057 PROTEIN"/>
    <property type="match status" value="1"/>
</dbReference>
<protein>
    <submittedName>
        <fullName evidence="3">Sugar transferase</fullName>
    </submittedName>
</protein>
<evidence type="ECO:0000313" key="3">
    <source>
        <dbReference type="EMBL" id="TGU70171.1"/>
    </source>
</evidence>
<comment type="caution">
    <text evidence="3">The sequence shown here is derived from an EMBL/GenBank/DDBJ whole genome shotgun (WGS) entry which is preliminary data.</text>
</comment>
<name>A0A4S1CA59_9BACT</name>
<dbReference type="Proteomes" id="UP000306416">
    <property type="component" value="Unassembled WGS sequence"/>
</dbReference>
<feature type="domain" description="Bacterial sugar transferase" evidence="2">
    <location>
        <begin position="175"/>
        <end position="370"/>
    </location>
</feature>
<keyword evidence="3" id="KW-0808">Transferase</keyword>
<gene>
    <name evidence="3" type="ORF">E4633_18400</name>
</gene>
<dbReference type="Pfam" id="PF02397">
    <property type="entry name" value="Bac_transf"/>
    <property type="match status" value="1"/>
</dbReference>
<reference evidence="3 4" key="1">
    <citation type="submission" date="2019-04" db="EMBL/GenBank/DDBJ databases">
        <title>Geobacter oryzae sp. nov., ferric-reducing bacteria isolated from paddy soil.</title>
        <authorList>
            <person name="Xu Z."/>
            <person name="Masuda Y."/>
            <person name="Itoh H."/>
            <person name="Senoo K."/>
        </authorList>
    </citation>
    <scope>NUCLEOTIDE SEQUENCE [LARGE SCALE GENOMIC DNA]</scope>
    <source>
        <strain evidence="3 4">Red111</strain>
    </source>
</reference>
<organism evidence="3 4">
    <name type="scientific">Geomonas terrae</name>
    <dbReference type="NCBI Taxonomy" id="2562681"/>
    <lineage>
        <taxon>Bacteria</taxon>
        <taxon>Pseudomonadati</taxon>
        <taxon>Thermodesulfobacteriota</taxon>
        <taxon>Desulfuromonadia</taxon>
        <taxon>Geobacterales</taxon>
        <taxon>Geobacteraceae</taxon>
        <taxon>Geomonas</taxon>
    </lineage>
</organism>
<proteinExistence type="inferred from homology"/>
<evidence type="ECO:0000313" key="4">
    <source>
        <dbReference type="Proteomes" id="UP000306416"/>
    </source>
</evidence>
<dbReference type="InterPro" id="IPR003362">
    <property type="entry name" value="Bact_transf"/>
</dbReference>
<dbReference type="AlphaFoldDB" id="A0A4S1CA59"/>
<evidence type="ECO:0000259" key="2">
    <source>
        <dbReference type="Pfam" id="PF02397"/>
    </source>
</evidence>
<dbReference type="PANTHER" id="PTHR30576">
    <property type="entry name" value="COLANIC BIOSYNTHESIS UDP-GLUCOSE LIPID CARRIER TRANSFERASE"/>
    <property type="match status" value="1"/>
</dbReference>
<sequence length="376" mass="41809">MDGQWTKKLSWWRMLCERSAGSTDHFGHGFHAVESFRQKLSQERKRAERAGKPLLVMVVTAGGGFEDAPAAFLGRLAKELPGCLRDTDICGALEGRAAGAILIEVAADKVKEAERCVGNKVTGMLRSCFGEEAASRMVVTFRLYPESGGDSAAFDLLFFPEVNATTAKTPGALAKRALDLVGSLTALLLLSPIFLLAPLAIRLGSEGPVFFVQERYGLNGVRFKLLKFRSMHVNRDDAIHREFVKELIEGRIDAGEDTVYKITSDPRVTGVGRFLRAYSLDELPQLFNVLKGEMSLVGPRPPIHYEVENYRGWQRNRLIGKKPGITGAWQVSGRSSTNFDEMVRLDLRYLRNWSVLLDLKILLMTPMAVLRCRGAY</sequence>